<organism evidence="2 3">
    <name type="scientific">Gryllotalpicola protaetiae</name>
    <dbReference type="NCBI Taxonomy" id="2419771"/>
    <lineage>
        <taxon>Bacteria</taxon>
        <taxon>Bacillati</taxon>
        <taxon>Actinomycetota</taxon>
        <taxon>Actinomycetes</taxon>
        <taxon>Micrococcales</taxon>
        <taxon>Microbacteriaceae</taxon>
        <taxon>Gryllotalpicola</taxon>
    </lineage>
</organism>
<feature type="domain" description="AB hydrolase-1" evidence="1">
    <location>
        <begin position="3"/>
        <end position="198"/>
    </location>
</feature>
<accession>A0A387BQE2</accession>
<gene>
    <name evidence="2" type="ORF">D7I44_06725</name>
</gene>
<protein>
    <submittedName>
        <fullName evidence="2">Alpha/beta hydrolase</fullName>
    </submittedName>
</protein>
<dbReference type="InterPro" id="IPR000073">
    <property type="entry name" value="AB_hydrolase_1"/>
</dbReference>
<dbReference type="Pfam" id="PF12697">
    <property type="entry name" value="Abhydrolase_6"/>
    <property type="match status" value="1"/>
</dbReference>
<dbReference type="AlphaFoldDB" id="A0A387BQE2"/>
<dbReference type="SUPFAM" id="SSF53474">
    <property type="entry name" value="alpha/beta-Hydrolases"/>
    <property type="match status" value="1"/>
</dbReference>
<dbReference type="InterPro" id="IPR029058">
    <property type="entry name" value="AB_hydrolase_fold"/>
</dbReference>
<dbReference type="GO" id="GO:0016787">
    <property type="term" value="F:hydrolase activity"/>
    <property type="evidence" value="ECO:0007669"/>
    <property type="project" value="UniProtKB-KW"/>
</dbReference>
<reference evidence="2 3" key="1">
    <citation type="submission" date="2018-09" db="EMBL/GenBank/DDBJ databases">
        <title>Genome sequencing of strain 2DFW10M-5.</title>
        <authorList>
            <person name="Heo J."/>
            <person name="Kim S.-J."/>
            <person name="Kwon S.-W."/>
        </authorList>
    </citation>
    <scope>NUCLEOTIDE SEQUENCE [LARGE SCALE GENOMIC DNA]</scope>
    <source>
        <strain evidence="2 3">2DFW10M-5</strain>
    </source>
</reference>
<dbReference type="Proteomes" id="UP000275069">
    <property type="component" value="Chromosome"/>
</dbReference>
<dbReference type="KEGG" id="gry:D7I44_06725"/>
<dbReference type="RefSeq" id="WP_120788782.1">
    <property type="nucleotide sequence ID" value="NZ_CP032624.1"/>
</dbReference>
<name>A0A387BQE2_9MICO</name>
<dbReference type="Gene3D" id="3.40.50.1820">
    <property type="entry name" value="alpha/beta hydrolase"/>
    <property type="match status" value="1"/>
</dbReference>
<evidence type="ECO:0000259" key="1">
    <source>
        <dbReference type="Pfam" id="PF12697"/>
    </source>
</evidence>
<evidence type="ECO:0000313" key="2">
    <source>
        <dbReference type="EMBL" id="AYG03250.1"/>
    </source>
</evidence>
<dbReference type="EMBL" id="CP032624">
    <property type="protein sequence ID" value="AYG03250.1"/>
    <property type="molecule type" value="Genomic_DNA"/>
</dbReference>
<keyword evidence="2" id="KW-0378">Hydrolase</keyword>
<evidence type="ECO:0000313" key="3">
    <source>
        <dbReference type="Proteomes" id="UP000275069"/>
    </source>
</evidence>
<dbReference type="OrthoDB" id="4825452at2"/>
<keyword evidence="3" id="KW-1185">Reference proteome</keyword>
<proteinExistence type="predicted"/>
<sequence>MTIVLIHGAATRADVWNPLVAALGDLDRVIVPQRDYSGDWGHELGALEPLCAGALVVGVSGGATLGLELALRGVPLRGAVLHEPAAGSYAPALLDHVAAAWRENGVDGFGSALYGPAWSRKLSPSASAVARDFAMFRRFEPYAPSTPLTHVLLTSGERSPESRHMSVQALSRLTGARTTLVPGASHAVHLEAGAALASLVRSEHSRSPTPALRS</sequence>